<organism evidence="1 2">
    <name type="scientific">Pedobacter lusitanus</name>
    <dbReference type="NCBI Taxonomy" id="1503925"/>
    <lineage>
        <taxon>Bacteria</taxon>
        <taxon>Pseudomonadati</taxon>
        <taxon>Bacteroidota</taxon>
        <taxon>Sphingobacteriia</taxon>
        <taxon>Sphingobacteriales</taxon>
        <taxon>Sphingobacteriaceae</taxon>
        <taxon>Pedobacter</taxon>
    </lineage>
</organism>
<evidence type="ECO:0000313" key="1">
    <source>
        <dbReference type="EMBL" id="KIO74538.1"/>
    </source>
</evidence>
<gene>
    <name evidence="1" type="ORF">TH53_25880</name>
</gene>
<dbReference type="EMBL" id="JXRA01000170">
    <property type="protein sequence ID" value="KIO74538.1"/>
    <property type="molecule type" value="Genomic_DNA"/>
</dbReference>
<accession>A0A0D0EYT2</accession>
<dbReference type="Proteomes" id="UP000032049">
    <property type="component" value="Unassembled WGS sequence"/>
</dbReference>
<evidence type="ECO:0000313" key="2">
    <source>
        <dbReference type="Proteomes" id="UP000032049"/>
    </source>
</evidence>
<dbReference type="RefSeq" id="WP_041887259.1">
    <property type="nucleotide sequence ID" value="NZ_CP157278.1"/>
</dbReference>
<reference evidence="1 2" key="1">
    <citation type="submission" date="2015-01" db="EMBL/GenBank/DDBJ databases">
        <title>Draft genome sequence of Pedobacter sp. NL19 isolated from sludge of an effluent treatment pond in an abandoned uranium mine.</title>
        <authorList>
            <person name="Santos T."/>
            <person name="Caetano T."/>
            <person name="Covas C."/>
            <person name="Cruz A."/>
            <person name="Mendo S."/>
        </authorList>
    </citation>
    <scope>NUCLEOTIDE SEQUENCE [LARGE SCALE GENOMIC DNA]</scope>
    <source>
        <strain evidence="1 2">NL19</strain>
    </source>
</reference>
<sequence length="278" mass="32542">MKKNNIALIVHACDRYELLFKGFEYFFSKNWDFDIPVNYYFATEEISADLANFKNIKSGKGEWSNRLSNLFDQLDEEYVLYFQEDMWLNKPVDPEFFAELFKLTLANSWKLVKLNSSAVFKTSSTDLSIKGFNVSRLDNKESNFLMSHQVSLWNKAFFKAQLKPGEHPWRNERKGTKRLKKLNPEIFHLDYFAENGNSPVNNNAPDLVRSEYQSISMNATLNHNAAPFLEELKSAPHLKTYTEKLVYNFNNGITHDGRPKPLKKDLFKRIKDWVKGKK</sequence>
<dbReference type="AlphaFoldDB" id="A0A0D0EYT2"/>
<proteinExistence type="predicted"/>
<name>A0A0D0EYT2_9SPHI</name>
<protein>
    <submittedName>
        <fullName evidence="1">Uncharacterized protein</fullName>
    </submittedName>
</protein>
<keyword evidence="2" id="KW-1185">Reference proteome</keyword>
<comment type="caution">
    <text evidence="1">The sequence shown here is derived from an EMBL/GenBank/DDBJ whole genome shotgun (WGS) entry which is preliminary data.</text>
</comment>
<dbReference type="OrthoDB" id="8807075at2"/>